<reference evidence="5" key="1">
    <citation type="journal article" date="2019" name="Plant J.">
        <title>Chlorella vulgaris genome assembly and annotation reveals the molecular basis for metabolic acclimation to high light conditions.</title>
        <authorList>
            <person name="Cecchin M."/>
            <person name="Marcolungo L."/>
            <person name="Rossato M."/>
            <person name="Girolomoni L."/>
            <person name="Cosentino E."/>
            <person name="Cuine S."/>
            <person name="Li-Beisson Y."/>
            <person name="Delledonne M."/>
            <person name="Ballottari M."/>
        </authorList>
    </citation>
    <scope>NUCLEOTIDE SEQUENCE</scope>
    <source>
        <strain evidence="5">211/11P</strain>
    </source>
</reference>
<evidence type="ECO:0000256" key="2">
    <source>
        <dbReference type="ARBA" id="ARBA00023043"/>
    </source>
</evidence>
<keyword evidence="6" id="KW-1185">Reference proteome</keyword>
<dbReference type="SMART" id="SM00248">
    <property type="entry name" value="ANK"/>
    <property type="match status" value="9"/>
</dbReference>
<dbReference type="Pfam" id="PF12796">
    <property type="entry name" value="Ank_2"/>
    <property type="match status" value="2"/>
</dbReference>
<dbReference type="PROSITE" id="PS50297">
    <property type="entry name" value="ANK_REP_REGION"/>
    <property type="match status" value="2"/>
</dbReference>
<protein>
    <submittedName>
        <fullName evidence="5">Uncharacterized protein</fullName>
    </submittedName>
</protein>
<dbReference type="InterPro" id="IPR036770">
    <property type="entry name" value="Ankyrin_rpt-contain_sf"/>
</dbReference>
<feature type="region of interest" description="Disordered" evidence="4">
    <location>
        <begin position="642"/>
        <end position="663"/>
    </location>
</feature>
<dbReference type="InterPro" id="IPR002110">
    <property type="entry name" value="Ankyrin_rpt"/>
</dbReference>
<gene>
    <name evidence="5" type="ORF">D9Q98_001406</name>
</gene>
<comment type="caution">
    <text evidence="5">The sequence shown here is derived from an EMBL/GenBank/DDBJ whole genome shotgun (WGS) entry which is preliminary data.</text>
</comment>
<organism evidence="5 6">
    <name type="scientific">Chlorella vulgaris</name>
    <name type="common">Green alga</name>
    <dbReference type="NCBI Taxonomy" id="3077"/>
    <lineage>
        <taxon>Eukaryota</taxon>
        <taxon>Viridiplantae</taxon>
        <taxon>Chlorophyta</taxon>
        <taxon>core chlorophytes</taxon>
        <taxon>Trebouxiophyceae</taxon>
        <taxon>Chlorellales</taxon>
        <taxon>Chlorellaceae</taxon>
        <taxon>Chlorella clade</taxon>
        <taxon>Chlorella</taxon>
    </lineage>
</organism>
<feature type="compositionally biased region" description="Gly residues" evidence="4">
    <location>
        <begin position="648"/>
        <end position="658"/>
    </location>
</feature>
<dbReference type="OrthoDB" id="194358at2759"/>
<feature type="compositionally biased region" description="Low complexity" evidence="4">
    <location>
        <begin position="858"/>
        <end position="875"/>
    </location>
</feature>
<evidence type="ECO:0000313" key="6">
    <source>
        <dbReference type="Proteomes" id="UP001055712"/>
    </source>
</evidence>
<evidence type="ECO:0000313" key="5">
    <source>
        <dbReference type="EMBL" id="KAI3438994.1"/>
    </source>
</evidence>
<feature type="compositionally biased region" description="Acidic residues" evidence="4">
    <location>
        <begin position="806"/>
        <end position="835"/>
    </location>
</feature>
<feature type="repeat" description="ANK" evidence="3">
    <location>
        <begin position="76"/>
        <end position="109"/>
    </location>
</feature>
<reference evidence="5" key="2">
    <citation type="submission" date="2020-11" db="EMBL/GenBank/DDBJ databases">
        <authorList>
            <person name="Cecchin M."/>
            <person name="Marcolungo L."/>
            <person name="Rossato M."/>
            <person name="Girolomoni L."/>
            <person name="Cosentino E."/>
            <person name="Cuine S."/>
            <person name="Li-Beisson Y."/>
            <person name="Delledonne M."/>
            <person name="Ballottari M."/>
        </authorList>
    </citation>
    <scope>NUCLEOTIDE SEQUENCE</scope>
    <source>
        <strain evidence="5">211/11P</strain>
        <tissue evidence="5">Whole cell</tissue>
    </source>
</reference>
<feature type="region of interest" description="Disordered" evidence="4">
    <location>
        <begin position="806"/>
        <end position="927"/>
    </location>
</feature>
<dbReference type="PRINTS" id="PR01415">
    <property type="entry name" value="ANKYRIN"/>
</dbReference>
<feature type="compositionally biased region" description="Basic and acidic residues" evidence="4">
    <location>
        <begin position="907"/>
        <end position="919"/>
    </location>
</feature>
<evidence type="ECO:0000256" key="4">
    <source>
        <dbReference type="SAM" id="MobiDB-lite"/>
    </source>
</evidence>
<evidence type="ECO:0000256" key="3">
    <source>
        <dbReference type="PROSITE-ProRule" id="PRU00023"/>
    </source>
</evidence>
<dbReference type="PANTHER" id="PTHR24198">
    <property type="entry name" value="ANKYRIN REPEAT AND PROTEIN KINASE DOMAIN-CONTAINING PROTEIN"/>
    <property type="match status" value="1"/>
</dbReference>
<dbReference type="PANTHER" id="PTHR24198:SF165">
    <property type="entry name" value="ANKYRIN REPEAT-CONTAINING PROTEIN-RELATED"/>
    <property type="match status" value="1"/>
</dbReference>
<dbReference type="EMBL" id="SIDB01000001">
    <property type="protein sequence ID" value="KAI3438994.1"/>
    <property type="molecule type" value="Genomic_DNA"/>
</dbReference>
<feature type="region of interest" description="Disordered" evidence="4">
    <location>
        <begin position="690"/>
        <end position="722"/>
    </location>
</feature>
<proteinExistence type="predicted"/>
<keyword evidence="1" id="KW-0677">Repeat</keyword>
<feature type="compositionally biased region" description="Gly residues" evidence="4">
    <location>
        <begin position="691"/>
        <end position="718"/>
    </location>
</feature>
<dbReference type="SUPFAM" id="SSF48403">
    <property type="entry name" value="Ankyrin repeat"/>
    <property type="match status" value="1"/>
</dbReference>
<sequence>MGQILGHLAGQPQPPQEPAAVGEFSLGLEQLGHRCSLPLLLRRKLRQHKLGRILDFQVKRESAATVARAVAKAEAGGLTALHIAAAVGWLELVVKLIETKSCALNAASAEGITALHIAAFCGRADVLRALLDGGADLLAASQRGSTALHFVATDPSNNSPLCALLAHPSCTPEFVNQLGYRSRSALLMVLLAHGNVAMVRSLLTAGANPSEKTAAMSNVSLLHNCAHLTRVDAMRALIEAGAQVDCAANDGITVLQECFVGAPNTLRCEASKRTMFRLLVDAGANVNATVPVKRYTVLHFAMASCRDEATALLIADSGINLSIAVNKPVLLGDASAKHSLLHLASMRGWSRMAERLVAAGADLLQRNKDGMQPLHVAVLNENAETVAVLLRLGADPLGTCPDCYPSYASWKRRRGIQAMQALMQGDNGPGMLPALMQLFNAGQLAEDTPRISAVDLACCVARHIPTVEAFVELGVRPSETALQLAEHAVPIMRAVVERPMLTHALHQQMPLRFRKATQELLRCLSRPTRTTDRRAVSLSPDAVAAVLQRAAFPVSGWATPSWLIAQAVRPPLPREASSATQPNAGAGVAHGQAAAGAAAAAGGAAGPPGGDEVPAFVQAMMEQMQQQLGVAMDQPQFVIMHHGPEGPPGQGQAPGQGPGAAMFPGMPDGLLPGPPPGWLAGLPPGAAAAMGGAGGGAGAGGGGPGGGGPGGGDPGGPGLQMLQHHHVNQGDQQFHVMQFAIDLPLGMPPPGLLAGGLPGGPGLGPMPVPGGQAGGMGGGPPPGFAEFLQQLMGGIAADVPGLFLEEEEEEDEEDEVDEEEADAWEDEEGQSDWEDEHMGARQAAIAHAPVYPGPPQPAAAGAAAAVAGPPAEAPLAQPPAPPAPDGAGPSRQPAPAAGQEQPAGSGRRPDSCSERYELRSRKRQRRE</sequence>
<feature type="repeat" description="ANK" evidence="3">
    <location>
        <begin position="336"/>
        <end position="368"/>
    </location>
</feature>
<evidence type="ECO:0000256" key="1">
    <source>
        <dbReference type="ARBA" id="ARBA00022737"/>
    </source>
</evidence>
<dbReference type="Gene3D" id="1.25.40.20">
    <property type="entry name" value="Ankyrin repeat-containing domain"/>
    <property type="match status" value="3"/>
</dbReference>
<feature type="compositionally biased region" description="Low complexity" evidence="4">
    <location>
        <begin position="885"/>
        <end position="906"/>
    </location>
</feature>
<dbReference type="AlphaFoldDB" id="A0A9D4TZZ3"/>
<dbReference type="Proteomes" id="UP001055712">
    <property type="component" value="Unassembled WGS sequence"/>
</dbReference>
<dbReference type="PROSITE" id="PS50088">
    <property type="entry name" value="ANK_REPEAT"/>
    <property type="match status" value="4"/>
</dbReference>
<feature type="repeat" description="ANK" evidence="3">
    <location>
        <begin position="369"/>
        <end position="395"/>
    </location>
</feature>
<feature type="repeat" description="ANK" evidence="3">
    <location>
        <begin position="110"/>
        <end position="142"/>
    </location>
</feature>
<keyword evidence="2 3" id="KW-0040">ANK repeat</keyword>
<accession>A0A9D4TZZ3</accession>
<name>A0A9D4TZZ3_CHLVU</name>